<keyword evidence="1" id="KW-0732">Signal</keyword>
<protein>
    <submittedName>
        <fullName evidence="2">Uncharacterized protein</fullName>
    </submittedName>
</protein>
<reference evidence="2 3" key="1">
    <citation type="journal article" date="2020" name="G3 (Bethesda)">
        <title>Improved Reference Genome for Cyclotella cryptica CCMP332, a Model for Cell Wall Morphogenesis, Salinity Adaptation, and Lipid Production in Diatoms (Bacillariophyta).</title>
        <authorList>
            <person name="Roberts W.R."/>
            <person name="Downey K.M."/>
            <person name="Ruck E.C."/>
            <person name="Traller J.C."/>
            <person name="Alverson A.J."/>
        </authorList>
    </citation>
    <scope>NUCLEOTIDE SEQUENCE [LARGE SCALE GENOMIC DNA]</scope>
    <source>
        <strain evidence="2 3">CCMP332</strain>
    </source>
</reference>
<dbReference type="PANTHER" id="PTHR36978">
    <property type="entry name" value="P-LOOP CONTAINING NUCLEOTIDE TRIPHOSPHATE HYDROLASE"/>
    <property type="match status" value="1"/>
</dbReference>
<accession>A0ABD3NDV4</accession>
<dbReference type="Gene3D" id="3.40.50.300">
    <property type="entry name" value="P-loop containing nucleotide triphosphate hydrolases"/>
    <property type="match status" value="1"/>
</dbReference>
<gene>
    <name evidence="2" type="ORF">HJC23_013376</name>
</gene>
<sequence length="269" mass="30220">MSNRSIAVFFVAVASLLALKRVLLQQPMDNRDAVYIVDAVVTRHQDPSECFHAKKHNITKHRYGLLPKPFINLGMPKMGSSSLQTFFTCGDYNSSHYECGKELCADCMKRAVSNSNSPLSSCGGFDAFVQMDDGSFFPQIEYLNEIHEESPNATFLLTFRGMDGWYRSISHWPPNADTTNPPLVMSNRMKRANITGLPSGVGNNVNEFSQWFCSHVNNVRDFVKRHPSHALIEIDIEDRNVGERLGKFFGIRDACWGHANKNPGLSGRN</sequence>
<proteinExistence type="predicted"/>
<feature type="signal peptide" evidence="1">
    <location>
        <begin position="1"/>
        <end position="24"/>
    </location>
</feature>
<comment type="caution">
    <text evidence="2">The sequence shown here is derived from an EMBL/GenBank/DDBJ whole genome shotgun (WGS) entry which is preliminary data.</text>
</comment>
<dbReference type="PANTHER" id="PTHR36978:SF4">
    <property type="entry name" value="P-LOOP CONTAINING NUCLEOSIDE TRIPHOSPHATE HYDROLASE PROTEIN"/>
    <property type="match status" value="1"/>
</dbReference>
<dbReference type="Pfam" id="PF17784">
    <property type="entry name" value="Sulfotransfer_4"/>
    <property type="match status" value="1"/>
</dbReference>
<dbReference type="InterPro" id="IPR027417">
    <property type="entry name" value="P-loop_NTPase"/>
</dbReference>
<keyword evidence="3" id="KW-1185">Reference proteome</keyword>
<evidence type="ECO:0000313" key="2">
    <source>
        <dbReference type="EMBL" id="KAL3774199.1"/>
    </source>
</evidence>
<evidence type="ECO:0000256" key="1">
    <source>
        <dbReference type="SAM" id="SignalP"/>
    </source>
</evidence>
<dbReference type="Proteomes" id="UP001516023">
    <property type="component" value="Unassembled WGS sequence"/>
</dbReference>
<dbReference type="AlphaFoldDB" id="A0ABD3NDV4"/>
<dbReference type="SUPFAM" id="SSF52540">
    <property type="entry name" value="P-loop containing nucleoside triphosphate hydrolases"/>
    <property type="match status" value="1"/>
</dbReference>
<dbReference type="EMBL" id="JABMIG020000611">
    <property type="protein sequence ID" value="KAL3774199.1"/>
    <property type="molecule type" value="Genomic_DNA"/>
</dbReference>
<evidence type="ECO:0000313" key="3">
    <source>
        <dbReference type="Proteomes" id="UP001516023"/>
    </source>
</evidence>
<feature type="chain" id="PRO_5044797548" evidence="1">
    <location>
        <begin position="25"/>
        <end position="269"/>
    </location>
</feature>
<dbReference type="InterPro" id="IPR040632">
    <property type="entry name" value="Sulfotransfer_4"/>
</dbReference>
<organism evidence="2 3">
    <name type="scientific">Cyclotella cryptica</name>
    <dbReference type="NCBI Taxonomy" id="29204"/>
    <lineage>
        <taxon>Eukaryota</taxon>
        <taxon>Sar</taxon>
        <taxon>Stramenopiles</taxon>
        <taxon>Ochrophyta</taxon>
        <taxon>Bacillariophyta</taxon>
        <taxon>Coscinodiscophyceae</taxon>
        <taxon>Thalassiosirophycidae</taxon>
        <taxon>Stephanodiscales</taxon>
        <taxon>Stephanodiscaceae</taxon>
        <taxon>Cyclotella</taxon>
    </lineage>
</organism>
<name>A0ABD3NDV4_9STRA</name>